<dbReference type="Proteomes" id="UP001611263">
    <property type="component" value="Unassembled WGS sequence"/>
</dbReference>
<dbReference type="PROSITE" id="PS51371">
    <property type="entry name" value="CBS"/>
    <property type="match status" value="2"/>
</dbReference>
<evidence type="ECO:0000313" key="4">
    <source>
        <dbReference type="EMBL" id="MFI1461902.1"/>
    </source>
</evidence>
<dbReference type="Gene3D" id="3.10.580.10">
    <property type="entry name" value="CBS-domain"/>
    <property type="match status" value="1"/>
</dbReference>
<evidence type="ECO:0000313" key="5">
    <source>
        <dbReference type="Proteomes" id="UP001611263"/>
    </source>
</evidence>
<comment type="caution">
    <text evidence="4">The sequence shown here is derived from an EMBL/GenBank/DDBJ whole genome shotgun (WGS) entry which is preliminary data.</text>
</comment>
<dbReference type="RefSeq" id="WP_231508321.1">
    <property type="nucleotide sequence ID" value="NZ_JBIRUQ010000003.1"/>
</dbReference>
<evidence type="ECO:0000259" key="3">
    <source>
        <dbReference type="PROSITE" id="PS51371"/>
    </source>
</evidence>
<dbReference type="SMART" id="SM00116">
    <property type="entry name" value="CBS"/>
    <property type="match status" value="2"/>
</dbReference>
<feature type="domain" description="CBS" evidence="3">
    <location>
        <begin position="104"/>
        <end position="150"/>
    </location>
</feature>
<dbReference type="GeneID" id="93507225"/>
<dbReference type="SUPFAM" id="SSF54631">
    <property type="entry name" value="CBS-domain pair"/>
    <property type="match status" value="1"/>
</dbReference>
<evidence type="ECO:0000256" key="1">
    <source>
        <dbReference type="ARBA" id="ARBA00022737"/>
    </source>
</evidence>
<dbReference type="PANTHER" id="PTHR48108:SF34">
    <property type="entry name" value="CBS DOMAIN-CONTAINING PROTEIN YHCV"/>
    <property type="match status" value="1"/>
</dbReference>
<keyword evidence="1" id="KW-0677">Repeat</keyword>
<dbReference type="InterPro" id="IPR000644">
    <property type="entry name" value="CBS_dom"/>
</dbReference>
<sequence length="170" mass="18719">MLKRQQPRPRTLGDPAMNPVRSHMHRDVICLGQSATVTTAARQMRQHGIGSQAVYDGQDKDHPIGLVTDRDIVMMCLAEGYDPDSWAAGDPFEGTMLRSIVIDSDAQTVMQRYRIRRLPVTEQGRLVGILTETDIARALPDETVGRFVDTVSEAPSQSGRAPAAPEHDSL</sequence>
<dbReference type="EMBL" id="JBIRUQ010000003">
    <property type="protein sequence ID" value="MFI1461902.1"/>
    <property type="molecule type" value="Genomic_DNA"/>
</dbReference>
<reference evidence="4 5" key="1">
    <citation type="submission" date="2024-10" db="EMBL/GenBank/DDBJ databases">
        <title>The Natural Products Discovery Center: Release of the First 8490 Sequenced Strains for Exploring Actinobacteria Biosynthetic Diversity.</title>
        <authorList>
            <person name="Kalkreuter E."/>
            <person name="Kautsar S.A."/>
            <person name="Yang D."/>
            <person name="Bader C.D."/>
            <person name="Teijaro C.N."/>
            <person name="Fluegel L."/>
            <person name="Davis C.M."/>
            <person name="Simpson J.R."/>
            <person name="Lauterbach L."/>
            <person name="Steele A.D."/>
            <person name="Gui C."/>
            <person name="Meng S."/>
            <person name="Li G."/>
            <person name="Viehrig K."/>
            <person name="Ye F."/>
            <person name="Su P."/>
            <person name="Kiefer A.F."/>
            <person name="Nichols A."/>
            <person name="Cepeda A.J."/>
            <person name="Yan W."/>
            <person name="Fan B."/>
            <person name="Jiang Y."/>
            <person name="Adhikari A."/>
            <person name="Zheng C.-J."/>
            <person name="Schuster L."/>
            <person name="Cowan T.M."/>
            <person name="Smanski M.J."/>
            <person name="Chevrette M.G."/>
            <person name="De Carvalho L.P.S."/>
            <person name="Shen B."/>
        </authorList>
    </citation>
    <scope>NUCLEOTIDE SEQUENCE [LARGE SCALE GENOMIC DNA]</scope>
    <source>
        <strain evidence="4 5">NPDC020568</strain>
    </source>
</reference>
<name>A0ABW7TNW2_9NOCA</name>
<dbReference type="PANTHER" id="PTHR48108">
    <property type="entry name" value="CBS DOMAIN-CONTAINING PROTEIN CBSX2, CHLOROPLASTIC"/>
    <property type="match status" value="1"/>
</dbReference>
<keyword evidence="2" id="KW-0129">CBS domain</keyword>
<gene>
    <name evidence="4" type="ORF">ACH4WX_14415</name>
</gene>
<organism evidence="4 5">
    <name type="scientific">Nocardia carnea</name>
    <dbReference type="NCBI Taxonomy" id="37328"/>
    <lineage>
        <taxon>Bacteria</taxon>
        <taxon>Bacillati</taxon>
        <taxon>Actinomycetota</taxon>
        <taxon>Actinomycetes</taxon>
        <taxon>Mycobacteriales</taxon>
        <taxon>Nocardiaceae</taxon>
        <taxon>Nocardia</taxon>
    </lineage>
</organism>
<proteinExistence type="predicted"/>
<feature type="domain" description="CBS" evidence="3">
    <location>
        <begin position="24"/>
        <end position="85"/>
    </location>
</feature>
<accession>A0ABW7TNW2</accession>
<dbReference type="InterPro" id="IPR051462">
    <property type="entry name" value="CBS_domain-containing"/>
</dbReference>
<dbReference type="Pfam" id="PF00571">
    <property type="entry name" value="CBS"/>
    <property type="match status" value="2"/>
</dbReference>
<keyword evidence="5" id="KW-1185">Reference proteome</keyword>
<evidence type="ECO:0000256" key="2">
    <source>
        <dbReference type="PROSITE-ProRule" id="PRU00703"/>
    </source>
</evidence>
<protein>
    <submittedName>
        <fullName evidence="4">CBS domain-containing protein</fullName>
    </submittedName>
</protein>
<dbReference type="InterPro" id="IPR046342">
    <property type="entry name" value="CBS_dom_sf"/>
</dbReference>